<comment type="caution">
    <text evidence="1">The sequence shown here is derived from an EMBL/GenBank/DDBJ whole genome shotgun (WGS) entry which is preliminary data.</text>
</comment>
<dbReference type="AlphaFoldDB" id="A0A0F9SY33"/>
<sequence length="63" mass="7222">MTNYTADEIRDIILEKKAERYFGEIVLYFSAGEIYGFKDIRMNKKATEEGNTRTELGVLGGRV</sequence>
<organism evidence="1">
    <name type="scientific">marine sediment metagenome</name>
    <dbReference type="NCBI Taxonomy" id="412755"/>
    <lineage>
        <taxon>unclassified sequences</taxon>
        <taxon>metagenomes</taxon>
        <taxon>ecological metagenomes</taxon>
    </lineage>
</organism>
<name>A0A0F9SY33_9ZZZZ</name>
<accession>A0A0F9SY33</accession>
<reference evidence="1" key="1">
    <citation type="journal article" date="2015" name="Nature">
        <title>Complex archaea that bridge the gap between prokaryotes and eukaryotes.</title>
        <authorList>
            <person name="Spang A."/>
            <person name="Saw J.H."/>
            <person name="Jorgensen S.L."/>
            <person name="Zaremba-Niedzwiedzka K."/>
            <person name="Martijn J."/>
            <person name="Lind A.E."/>
            <person name="van Eijk R."/>
            <person name="Schleper C."/>
            <person name="Guy L."/>
            <person name="Ettema T.J."/>
        </authorList>
    </citation>
    <scope>NUCLEOTIDE SEQUENCE</scope>
</reference>
<gene>
    <name evidence="1" type="ORF">LCGC14_0396170</name>
</gene>
<dbReference type="EMBL" id="LAZR01000336">
    <property type="protein sequence ID" value="KKN73815.1"/>
    <property type="molecule type" value="Genomic_DNA"/>
</dbReference>
<protein>
    <submittedName>
        <fullName evidence="1">Uncharacterized protein</fullName>
    </submittedName>
</protein>
<proteinExistence type="predicted"/>
<evidence type="ECO:0000313" key="1">
    <source>
        <dbReference type="EMBL" id="KKN73815.1"/>
    </source>
</evidence>